<accession>A0A6N6RML3</accession>
<keyword evidence="1 2" id="KW-0732">Signal</keyword>
<dbReference type="Proteomes" id="UP000468650">
    <property type="component" value="Unassembled WGS sequence"/>
</dbReference>
<keyword evidence="5" id="KW-1185">Reference proteome</keyword>
<dbReference type="NCBIfam" id="TIGR04183">
    <property type="entry name" value="Por_Secre_tail"/>
    <property type="match status" value="1"/>
</dbReference>
<evidence type="ECO:0000313" key="5">
    <source>
        <dbReference type="Proteomes" id="UP000468650"/>
    </source>
</evidence>
<dbReference type="Pfam" id="PF18962">
    <property type="entry name" value="Por_Secre_tail"/>
    <property type="match status" value="1"/>
</dbReference>
<evidence type="ECO:0000259" key="3">
    <source>
        <dbReference type="Pfam" id="PF18962"/>
    </source>
</evidence>
<protein>
    <submittedName>
        <fullName evidence="4">T9SS type A sorting domain-containing protein</fullName>
    </submittedName>
</protein>
<sequence length="255" mass="27597">MKKLYTTLFALGITLASYAQCTPNPPTTSPGIYPSAGGSVKNDTIYVLPSVNFNRSYSHTLHIVVPSDTTIAFGGGTITADIDSMRVLGVRNMPSWLNYACDNGNCSWPGGADGCFIFSGTSPSATSTVLMEADIEAFANLGQFGSISDTFSVYIELTVDASVSLIENLITEPVVGPNPAQSHVRVKFETTTARQWKFELMDITGRVVTRKTGMSTAGTNNVQINRENWPEGMYLYRFSVNGKVHTGRLIVRDGL</sequence>
<dbReference type="InterPro" id="IPR026444">
    <property type="entry name" value="Secre_tail"/>
</dbReference>
<name>A0A6N6RML3_9FLAO</name>
<reference evidence="4 5" key="1">
    <citation type="submission" date="2019-09" db="EMBL/GenBank/DDBJ databases">
        <title>Genomes of family Cryomorphaceae.</title>
        <authorList>
            <person name="Bowman J.P."/>
        </authorList>
    </citation>
    <scope>NUCLEOTIDE SEQUENCE [LARGE SCALE GENOMIC DNA]</scope>
    <source>
        <strain evidence="4 5">LMG 25704</strain>
    </source>
</reference>
<feature type="signal peptide" evidence="2">
    <location>
        <begin position="1"/>
        <end position="19"/>
    </location>
</feature>
<dbReference type="AlphaFoldDB" id="A0A6N6RML3"/>
<dbReference type="OrthoDB" id="9808953at2"/>
<comment type="caution">
    <text evidence="4">The sequence shown here is derived from an EMBL/GenBank/DDBJ whole genome shotgun (WGS) entry which is preliminary data.</text>
</comment>
<dbReference type="RefSeq" id="WP_151666383.1">
    <property type="nucleotide sequence ID" value="NZ_WBVO01000001.1"/>
</dbReference>
<evidence type="ECO:0000256" key="1">
    <source>
        <dbReference type="ARBA" id="ARBA00022729"/>
    </source>
</evidence>
<dbReference type="EMBL" id="WBVO01000001">
    <property type="protein sequence ID" value="KAB2814805.1"/>
    <property type="molecule type" value="Genomic_DNA"/>
</dbReference>
<feature type="domain" description="Secretion system C-terminal sorting" evidence="3">
    <location>
        <begin position="177"/>
        <end position="251"/>
    </location>
</feature>
<evidence type="ECO:0000313" key="4">
    <source>
        <dbReference type="EMBL" id="KAB2814805.1"/>
    </source>
</evidence>
<evidence type="ECO:0000256" key="2">
    <source>
        <dbReference type="SAM" id="SignalP"/>
    </source>
</evidence>
<feature type="chain" id="PRO_5026932479" evidence="2">
    <location>
        <begin position="20"/>
        <end position="255"/>
    </location>
</feature>
<gene>
    <name evidence="4" type="ORF">F8C67_03390</name>
</gene>
<organism evidence="4 5">
    <name type="scientific">Phaeocystidibacter luteus</name>
    <dbReference type="NCBI Taxonomy" id="911197"/>
    <lineage>
        <taxon>Bacteria</taxon>
        <taxon>Pseudomonadati</taxon>
        <taxon>Bacteroidota</taxon>
        <taxon>Flavobacteriia</taxon>
        <taxon>Flavobacteriales</taxon>
        <taxon>Phaeocystidibacteraceae</taxon>
        <taxon>Phaeocystidibacter</taxon>
    </lineage>
</organism>
<proteinExistence type="predicted"/>